<dbReference type="SUPFAM" id="SSF55874">
    <property type="entry name" value="ATPase domain of HSP90 chaperone/DNA topoisomerase II/histidine kinase"/>
    <property type="match status" value="1"/>
</dbReference>
<evidence type="ECO:0000259" key="2">
    <source>
        <dbReference type="Pfam" id="PF02518"/>
    </source>
</evidence>
<dbReference type="InterPro" id="IPR011990">
    <property type="entry name" value="TPR-like_helical_dom_sf"/>
</dbReference>
<dbReference type="GO" id="GO:0016020">
    <property type="term" value="C:membrane"/>
    <property type="evidence" value="ECO:0007669"/>
    <property type="project" value="InterPro"/>
</dbReference>
<name>A0A081PCS9_9SPHI</name>
<sequence>MKCNFSIFVIVLLSAGLLCCKQKKAVPAKDANRIDVLARLKADALKFQDDKRPIATHLAYWSGLLKQQPYYQDSVMQSMLHYYIAGVYFRMDEQDSLEHHMQQAWSLMENQQGFESEKILLFSGLGNVAMVRHLIQQENYYYQRAARLLIAVNGGTLKPRQQVQILFAAAQSAQKLRQYDTAVEMNRRALKILPGLPDDYSAWFRAYSQMASYFYQSDGNSDSLYHYIQKMEQVYHHAPDHNKARFLYDRKASYFEHKDMMDSALLYSQYRRNIDLKDAKTNGDLSKGRLSGNLFNSYADLSAIHLKARNLDSAEYYLKLCEKLISRFPDGLDENNLILYSQNKAGYLLATNNLKAASGLQQKLVRQYRELYENENARALAEMSALYQLQSKDQSISRLNFKVGETNTSLQRNRFYLIITGLTALLGITFFILLYFIQRQRKLKAENEKAMLNQRLLRTQMEPHFIFNTLAALQSLIRFDEKSKALKYLSQFSKLLRSSLELSRDEMAPLEEEISTLENYLSLQQMRFDYAFTYCITLAEDLDSSALYVPPMLIQPFVENAIIHGVSSRKQGGEITVRFSLQGKMLEVQVTDNGAGLSVNPEEGNSPHHSLSTQISRERLTLLSRDKNMNGGIDISHTAQGTAVLIRIPVF</sequence>
<feature type="domain" description="Signal transduction histidine kinase internal region" evidence="3">
    <location>
        <begin position="455"/>
        <end position="530"/>
    </location>
</feature>
<dbReference type="InterPro" id="IPR010559">
    <property type="entry name" value="Sig_transdc_His_kin_internal"/>
</dbReference>
<gene>
    <name evidence="4" type="ORF">N180_02380</name>
</gene>
<keyword evidence="5" id="KW-1185">Reference proteome</keyword>
<dbReference type="Proteomes" id="UP000028007">
    <property type="component" value="Unassembled WGS sequence"/>
</dbReference>
<dbReference type="Pfam" id="PF06580">
    <property type="entry name" value="His_kinase"/>
    <property type="match status" value="1"/>
</dbReference>
<reference evidence="4 5" key="1">
    <citation type="journal article" date="1992" name="Int. J. Syst. Bacteriol.">
        <title>Sphingobacterium antarcticus sp. nov. a Psychrotrophic Bacterium from the Soils of Schirmacher Oasis, Antarctica.</title>
        <authorList>
            <person name="Shivaji S."/>
            <person name="Ray M.K."/>
            <person name="Rao N.S."/>
            <person name="Saiserr L."/>
            <person name="Jagannadham M.V."/>
            <person name="Kumar G.S."/>
            <person name="Reddy G."/>
            <person name="Bhargava P.M."/>
        </authorList>
    </citation>
    <scope>NUCLEOTIDE SEQUENCE [LARGE SCALE GENOMIC DNA]</scope>
    <source>
        <strain evidence="4 5">4BY</strain>
    </source>
</reference>
<feature type="transmembrane region" description="Helical" evidence="1">
    <location>
        <begin position="415"/>
        <end position="437"/>
    </location>
</feature>
<keyword evidence="1" id="KW-0812">Transmembrane</keyword>
<evidence type="ECO:0000259" key="3">
    <source>
        <dbReference type="Pfam" id="PF06580"/>
    </source>
</evidence>
<evidence type="ECO:0000256" key="1">
    <source>
        <dbReference type="SAM" id="Phobius"/>
    </source>
</evidence>
<comment type="caution">
    <text evidence="4">The sequence shown here is derived from an EMBL/GenBank/DDBJ whole genome shotgun (WGS) entry which is preliminary data.</text>
</comment>
<dbReference type="Pfam" id="PF02518">
    <property type="entry name" value="HATPase_c"/>
    <property type="match status" value="1"/>
</dbReference>
<evidence type="ECO:0000313" key="5">
    <source>
        <dbReference type="Proteomes" id="UP000028007"/>
    </source>
</evidence>
<dbReference type="Gene3D" id="1.25.40.10">
    <property type="entry name" value="Tetratricopeptide repeat domain"/>
    <property type="match status" value="1"/>
</dbReference>
<keyword evidence="1" id="KW-0472">Membrane</keyword>
<feature type="domain" description="Histidine kinase/HSP90-like ATPase" evidence="2">
    <location>
        <begin position="553"/>
        <end position="650"/>
    </location>
</feature>
<dbReference type="Gene3D" id="3.30.565.10">
    <property type="entry name" value="Histidine kinase-like ATPase, C-terminal domain"/>
    <property type="match status" value="1"/>
</dbReference>
<proteinExistence type="predicted"/>
<protein>
    <submittedName>
        <fullName evidence="4">Uncharacterized protein</fullName>
    </submittedName>
</protein>
<dbReference type="InterPro" id="IPR036890">
    <property type="entry name" value="HATPase_C_sf"/>
</dbReference>
<accession>A0A081PCS9</accession>
<evidence type="ECO:0000313" key="4">
    <source>
        <dbReference type="EMBL" id="KEQ28502.1"/>
    </source>
</evidence>
<dbReference type="SUPFAM" id="SSF48452">
    <property type="entry name" value="TPR-like"/>
    <property type="match status" value="1"/>
</dbReference>
<dbReference type="InterPro" id="IPR003594">
    <property type="entry name" value="HATPase_dom"/>
</dbReference>
<dbReference type="EMBL" id="JNFF01000116">
    <property type="protein sequence ID" value="KEQ28502.1"/>
    <property type="molecule type" value="Genomic_DNA"/>
</dbReference>
<dbReference type="PANTHER" id="PTHR34220:SF9">
    <property type="entry name" value="SIGNAL TRANSDUCTION HISTIDINE KINASE INTERNAL REGION DOMAIN-CONTAINING PROTEIN"/>
    <property type="match status" value="1"/>
</dbReference>
<dbReference type="OrthoDB" id="6190788at2"/>
<keyword evidence="1" id="KW-1133">Transmembrane helix</keyword>
<organism evidence="4 5">
    <name type="scientific">Pedobacter antarcticus 4BY</name>
    <dbReference type="NCBI Taxonomy" id="1358423"/>
    <lineage>
        <taxon>Bacteria</taxon>
        <taxon>Pseudomonadati</taxon>
        <taxon>Bacteroidota</taxon>
        <taxon>Sphingobacteriia</taxon>
        <taxon>Sphingobacteriales</taxon>
        <taxon>Sphingobacteriaceae</taxon>
        <taxon>Pedobacter</taxon>
    </lineage>
</organism>
<dbReference type="eggNOG" id="COG2972">
    <property type="taxonomic scope" value="Bacteria"/>
</dbReference>
<dbReference type="GO" id="GO:0000155">
    <property type="term" value="F:phosphorelay sensor kinase activity"/>
    <property type="evidence" value="ECO:0007669"/>
    <property type="project" value="InterPro"/>
</dbReference>
<dbReference type="PANTHER" id="PTHR34220">
    <property type="entry name" value="SENSOR HISTIDINE KINASE YPDA"/>
    <property type="match status" value="1"/>
</dbReference>
<dbReference type="AlphaFoldDB" id="A0A081PCS9"/>
<dbReference type="InterPro" id="IPR050640">
    <property type="entry name" value="Bact_2-comp_sensor_kinase"/>
</dbReference>
<dbReference type="RefSeq" id="WP_037444447.1">
    <property type="nucleotide sequence ID" value="NZ_JNFF01000116.1"/>
</dbReference>
<dbReference type="eggNOG" id="COG0457">
    <property type="taxonomic scope" value="Bacteria"/>
</dbReference>